<dbReference type="InterPro" id="IPR023836">
    <property type="entry name" value="EccCa-like_Actinobacteria"/>
</dbReference>
<evidence type="ECO:0000256" key="10">
    <source>
        <dbReference type="SAM" id="Phobius"/>
    </source>
</evidence>
<evidence type="ECO:0000256" key="2">
    <source>
        <dbReference type="ARBA" id="ARBA00022475"/>
    </source>
</evidence>
<dbReference type="InterPro" id="IPR027417">
    <property type="entry name" value="P-loop_NTPase"/>
</dbReference>
<sequence length="1383" mass="151766">MVSVDLFPRRPREPFEVAAPGGKVAVPPPIPVPPVTPRNIAQLVGPLVMVAAVAGVFYVLYTAGLMRYGFFPVIMLITYGVMFFRRGGSGKKQSWSEGESSRRDWSNKADLAREELAAGAEKQFRRAWWAHPRPQDLVGLVGSQRMWERRRGSAADEFKDFGHVRFGVGTVRQALTVDFPSLPDDVVWVEPASGHGVRKFLQEQRYVRGMPRVVSLPAMKALSLVGPLDEVRALAYAAVCQLCVWHSPEDVKVMVVTARPELWEWVKWLPHAQDSGRRDGCGERRMVFGSAAEFEAYHGEELLDRNRWVPAGGPSQHAAGTDKRPLWVVIDDACGSPADWARPAPPAGVAGVCFVRLAEEAPAPGLGFDSLGFDRVSMYRVGDGVVRRADVELERSGRLRGQSVGDELPFYATADSMTVHEAERVAVALARFRPGSDVGETGRGVAMTRTLLDAVGVQDARVLDTERLWAPRWTPGRKFWSFPIGIDDEGNLLEMDLKQSADYGWNLNGVIIGHIGSGKSVGIATIVESLVLTHSPEVAVCALFDLKAKSIAQKLEKAPNMLAVVSNLAEERHLIRRMRLALAGLFERRKAAVTAAGCVDLNDYNEKIARGADLPRMPALVVIVDEFNEMLADDPFFDFADRLVRQGRAYHMALTLVGQVYDKNKLRKIDPVLGWKIAMRTGTVETSREVIGDTCAAHLPSRGAEGTGYLRVGADPLKKFRFFNSLEVYVPPAPLDERQVLESGDWFEPREFTASEAEDIDGRMAPPAVKVSRPAAPVESLEAGELPLTEAEVVFEAAGGEAVRPLVDFWLPPLQRGLDVDELVYRLRGRAWHESYGANDGLVLPIGQEDRPYDCTQPVLTLDIANQHAAVVGGKQTGVSTALMTAVLGGSLLYDPRRVQFYCVAGGGPLLMSLRHIPHVAGIAEVSNTEGVWRVLESIIEIVEFRSKKFVELEISADEFFRRRAADPAGLPEIAGGQIVLVLDGFASLKAALSDPRDERFLPTVMKIASDGLSVGVHLVVSNDGWGHDFTLGLQKKIDAKLELKLAQTHESQIDRLQNKELPHAPGWGLSPEGNWVRTGLPALTGRDGVRVSDARGLAAVMEDLARVQRAQTMAQLPELVRLEVLQQQAPGKLTIALRERDLRPEVWDFRRSPHLAVLGVRESGRTTVLRSVCRAVMDVFSPEEAELHIIDPRRDLLGTTVDAYTKSYSLTAGAAKEAMANLAARLQERKPPADASAIDALTKRFWEGPEIFVVIDNCELFPHSSPEFPFGHVGVPVAGKDPLYALAQMGAELGLHIVYSAHLDATYPMASLQNPLWRTVRNMYSPTLILNGDRSLGPIAGKGVRAQAQRPGRGLWVEMDDPHAVLAAWTDPPAQENLSADH</sequence>
<protein>
    <submittedName>
        <fullName evidence="12">Cell division protein FtsK</fullName>
    </submittedName>
</protein>
<dbReference type="Pfam" id="PF01580">
    <property type="entry name" value="FtsK_SpoIIIE"/>
    <property type="match status" value="2"/>
</dbReference>
<dbReference type="GO" id="GO:0003677">
    <property type="term" value="F:DNA binding"/>
    <property type="evidence" value="ECO:0007669"/>
    <property type="project" value="InterPro"/>
</dbReference>
<dbReference type="OrthoDB" id="9807790at2"/>
<keyword evidence="2" id="KW-1003">Cell membrane</keyword>
<dbReference type="InterPro" id="IPR002543">
    <property type="entry name" value="FtsK_dom"/>
</dbReference>
<feature type="transmembrane region" description="Helical" evidence="10">
    <location>
        <begin position="40"/>
        <end position="61"/>
    </location>
</feature>
<evidence type="ECO:0000256" key="4">
    <source>
        <dbReference type="ARBA" id="ARBA00022737"/>
    </source>
</evidence>
<evidence type="ECO:0000256" key="1">
    <source>
        <dbReference type="ARBA" id="ARBA00004651"/>
    </source>
</evidence>
<comment type="subcellular location">
    <subcellularLocation>
        <location evidence="1">Cell membrane</location>
        <topology evidence="1">Multi-pass membrane protein</topology>
    </subcellularLocation>
</comment>
<name>A0A0E3WE96_MYCLN</name>
<proteinExistence type="predicted"/>
<keyword evidence="8 10" id="KW-0472">Membrane</keyword>
<evidence type="ECO:0000313" key="12">
    <source>
        <dbReference type="EMBL" id="CQD24176.1"/>
    </source>
</evidence>
<dbReference type="EMBL" id="CTEE01000002">
    <property type="protein sequence ID" value="CQD24176.1"/>
    <property type="molecule type" value="Genomic_DNA"/>
</dbReference>
<feature type="binding site" evidence="9">
    <location>
        <begin position="1160"/>
        <end position="1167"/>
    </location>
    <ligand>
        <name>ATP</name>
        <dbReference type="ChEBI" id="CHEBI:30616"/>
    </ligand>
</feature>
<keyword evidence="12" id="KW-0131">Cell cycle</keyword>
<feature type="binding site" evidence="9">
    <location>
        <begin position="513"/>
        <end position="520"/>
    </location>
    <ligand>
        <name>ATP</name>
        <dbReference type="ChEBI" id="CHEBI:30616"/>
    </ligand>
</feature>
<organism evidence="12 13">
    <name type="scientific">Mycobacterium lentiflavum</name>
    <dbReference type="NCBI Taxonomy" id="141349"/>
    <lineage>
        <taxon>Bacteria</taxon>
        <taxon>Bacillati</taxon>
        <taxon>Actinomycetota</taxon>
        <taxon>Actinomycetes</taxon>
        <taxon>Mycobacteriales</taxon>
        <taxon>Mycobacteriaceae</taxon>
        <taxon>Mycobacterium</taxon>
        <taxon>Mycobacterium simiae complex</taxon>
    </lineage>
</organism>
<feature type="domain" description="FtsK" evidence="11">
    <location>
        <begin position="490"/>
        <end position="688"/>
    </location>
</feature>
<keyword evidence="6 9" id="KW-0067">ATP-binding</keyword>
<feature type="domain" description="FtsK" evidence="11">
    <location>
        <begin position="856"/>
        <end position="1053"/>
    </location>
</feature>
<accession>A0A0E3WE96</accession>
<keyword evidence="5 9" id="KW-0547">Nucleotide-binding</keyword>
<dbReference type="SUPFAM" id="SSF52540">
    <property type="entry name" value="P-loop containing nucleoside triphosphate hydrolases"/>
    <property type="match status" value="1"/>
</dbReference>
<evidence type="ECO:0000313" key="13">
    <source>
        <dbReference type="Proteomes" id="UP000199251"/>
    </source>
</evidence>
<dbReference type="Gene3D" id="3.40.50.300">
    <property type="entry name" value="P-loop containing nucleotide triphosphate hydrolases"/>
    <property type="match status" value="4"/>
</dbReference>
<feature type="transmembrane region" description="Helical" evidence="10">
    <location>
        <begin position="68"/>
        <end position="84"/>
    </location>
</feature>
<feature type="binding site" evidence="9">
    <location>
        <begin position="873"/>
        <end position="880"/>
    </location>
    <ligand>
        <name>ATP</name>
        <dbReference type="ChEBI" id="CHEBI:30616"/>
    </ligand>
</feature>
<dbReference type="PANTHER" id="PTHR22683:SF1">
    <property type="entry name" value="TYPE VII SECRETION SYSTEM PROTEIN ESSC"/>
    <property type="match status" value="1"/>
</dbReference>
<evidence type="ECO:0000256" key="3">
    <source>
        <dbReference type="ARBA" id="ARBA00022692"/>
    </source>
</evidence>
<keyword evidence="12" id="KW-0132">Cell division</keyword>
<feature type="domain" description="FtsK" evidence="11">
    <location>
        <begin position="1143"/>
        <end position="1340"/>
    </location>
</feature>
<dbReference type="GO" id="GO:0051301">
    <property type="term" value="P:cell division"/>
    <property type="evidence" value="ECO:0007669"/>
    <property type="project" value="UniProtKB-KW"/>
</dbReference>
<keyword evidence="7 10" id="KW-1133">Transmembrane helix</keyword>
<keyword evidence="4" id="KW-0677">Repeat</keyword>
<reference evidence="12 13" key="1">
    <citation type="submission" date="2015-03" db="EMBL/GenBank/DDBJ databases">
        <authorList>
            <person name="Urmite Genomes"/>
        </authorList>
    </citation>
    <scope>NUCLEOTIDE SEQUENCE [LARGE SCALE GENOMIC DNA]</scope>
    <source>
        <strain evidence="12 13">CSUR P1491</strain>
    </source>
</reference>
<dbReference type="PANTHER" id="PTHR22683">
    <property type="entry name" value="SPORULATION PROTEIN RELATED"/>
    <property type="match status" value="1"/>
</dbReference>
<dbReference type="NCBIfam" id="TIGR03924">
    <property type="entry name" value="T7SS_EccC_a"/>
    <property type="match status" value="1"/>
</dbReference>
<dbReference type="InterPro" id="IPR050206">
    <property type="entry name" value="FtsK/SpoIIIE/SftA"/>
</dbReference>
<evidence type="ECO:0000256" key="7">
    <source>
        <dbReference type="ARBA" id="ARBA00022989"/>
    </source>
</evidence>
<dbReference type="GO" id="GO:0005524">
    <property type="term" value="F:ATP binding"/>
    <property type="evidence" value="ECO:0007669"/>
    <property type="project" value="UniProtKB-UniRule"/>
</dbReference>
<dbReference type="RefSeq" id="WP_090609870.1">
    <property type="nucleotide sequence ID" value="NZ_CTEE01000002.1"/>
</dbReference>
<evidence type="ECO:0000256" key="6">
    <source>
        <dbReference type="ARBA" id="ARBA00022840"/>
    </source>
</evidence>
<dbReference type="GO" id="GO:0005886">
    <property type="term" value="C:plasma membrane"/>
    <property type="evidence" value="ECO:0007669"/>
    <property type="project" value="UniProtKB-SubCell"/>
</dbReference>
<dbReference type="STRING" id="141349.BN1232_06088"/>
<dbReference type="Proteomes" id="UP000199251">
    <property type="component" value="Unassembled WGS sequence"/>
</dbReference>
<dbReference type="NCBIfam" id="TIGR03925">
    <property type="entry name" value="T7SS_EccC_b"/>
    <property type="match status" value="1"/>
</dbReference>
<evidence type="ECO:0000256" key="9">
    <source>
        <dbReference type="PROSITE-ProRule" id="PRU00289"/>
    </source>
</evidence>
<evidence type="ECO:0000259" key="11">
    <source>
        <dbReference type="PROSITE" id="PS50901"/>
    </source>
</evidence>
<gene>
    <name evidence="12" type="ORF">BN1232_06088</name>
</gene>
<dbReference type="PROSITE" id="PS50901">
    <property type="entry name" value="FTSK"/>
    <property type="match status" value="3"/>
</dbReference>
<dbReference type="InterPro" id="IPR023837">
    <property type="entry name" value="EccCb-like_Actinobacteria"/>
</dbReference>
<keyword evidence="3 10" id="KW-0812">Transmembrane</keyword>
<evidence type="ECO:0000256" key="8">
    <source>
        <dbReference type="ARBA" id="ARBA00023136"/>
    </source>
</evidence>
<evidence type="ECO:0000256" key="5">
    <source>
        <dbReference type="ARBA" id="ARBA00022741"/>
    </source>
</evidence>